<keyword evidence="2" id="KW-0812">Transmembrane</keyword>
<dbReference type="InParanoid" id="A0A369J3V4"/>
<keyword evidence="2" id="KW-0472">Membrane</keyword>
<accession>A0A369J3V4</accession>
<evidence type="ECO:0000256" key="2">
    <source>
        <dbReference type="SAM" id="Phobius"/>
    </source>
</evidence>
<gene>
    <name evidence="3" type="ORF">Hypma_002451</name>
</gene>
<comment type="caution">
    <text evidence="3">The sequence shown here is derived from an EMBL/GenBank/DDBJ whole genome shotgun (WGS) entry which is preliminary data.</text>
</comment>
<feature type="compositionally biased region" description="Polar residues" evidence="1">
    <location>
        <begin position="1"/>
        <end position="11"/>
    </location>
</feature>
<feature type="transmembrane region" description="Helical" evidence="2">
    <location>
        <begin position="124"/>
        <end position="143"/>
    </location>
</feature>
<proteinExistence type="predicted"/>
<dbReference type="Proteomes" id="UP000076154">
    <property type="component" value="Unassembled WGS sequence"/>
</dbReference>
<sequence>MPRMPTSQTTVSQQPPISSAPSPAITQGHVLSITASSKFPVQRPTDRPTDLVFISTSSPPVAIGAGDEIVVRWIEVPEHSAFGFQKLRVVNVHPSPWSNYMTFSLCDHAGRLSYITMPSNLSRLSFFTSLLWFFSICGAADTIDDSPLPW</sequence>
<keyword evidence="2" id="KW-1133">Transmembrane helix</keyword>
<name>A0A369J3V4_HYPMA</name>
<evidence type="ECO:0000313" key="4">
    <source>
        <dbReference type="Proteomes" id="UP000076154"/>
    </source>
</evidence>
<dbReference type="EMBL" id="LUEZ02000122">
    <property type="protein sequence ID" value="RDB16711.1"/>
    <property type="molecule type" value="Genomic_DNA"/>
</dbReference>
<evidence type="ECO:0000313" key="3">
    <source>
        <dbReference type="EMBL" id="RDB16711.1"/>
    </source>
</evidence>
<keyword evidence="4" id="KW-1185">Reference proteome</keyword>
<dbReference type="AlphaFoldDB" id="A0A369J3V4"/>
<organism evidence="3 4">
    <name type="scientific">Hypsizygus marmoreus</name>
    <name type="common">White beech mushroom</name>
    <name type="synonym">Agaricus marmoreus</name>
    <dbReference type="NCBI Taxonomy" id="39966"/>
    <lineage>
        <taxon>Eukaryota</taxon>
        <taxon>Fungi</taxon>
        <taxon>Dikarya</taxon>
        <taxon>Basidiomycota</taxon>
        <taxon>Agaricomycotina</taxon>
        <taxon>Agaricomycetes</taxon>
        <taxon>Agaricomycetidae</taxon>
        <taxon>Agaricales</taxon>
        <taxon>Tricholomatineae</taxon>
        <taxon>Lyophyllaceae</taxon>
        <taxon>Hypsizygus</taxon>
    </lineage>
</organism>
<evidence type="ECO:0000256" key="1">
    <source>
        <dbReference type="SAM" id="MobiDB-lite"/>
    </source>
</evidence>
<feature type="compositionally biased region" description="Low complexity" evidence="1">
    <location>
        <begin position="12"/>
        <end position="23"/>
    </location>
</feature>
<feature type="region of interest" description="Disordered" evidence="1">
    <location>
        <begin position="1"/>
        <end position="23"/>
    </location>
</feature>
<protein>
    <submittedName>
        <fullName evidence="3">Uncharacterized protein</fullName>
    </submittedName>
</protein>
<reference evidence="3" key="1">
    <citation type="submission" date="2018-04" db="EMBL/GenBank/DDBJ databases">
        <title>Whole genome sequencing of Hypsizygus marmoreus.</title>
        <authorList>
            <person name="Choi I.-G."/>
            <person name="Min B."/>
            <person name="Kim J.-G."/>
            <person name="Kim S."/>
            <person name="Oh Y.-L."/>
            <person name="Kong W.-S."/>
            <person name="Park H."/>
            <person name="Jeong J."/>
            <person name="Song E.-S."/>
        </authorList>
    </citation>
    <scope>NUCLEOTIDE SEQUENCE [LARGE SCALE GENOMIC DNA]</scope>
    <source>
        <strain evidence="3">51987-8</strain>
    </source>
</reference>